<dbReference type="EMBL" id="BEGY01000074">
    <property type="protein sequence ID" value="GAX82056.1"/>
    <property type="molecule type" value="Genomic_DNA"/>
</dbReference>
<dbReference type="Pfam" id="PF00071">
    <property type="entry name" value="Ras"/>
    <property type="match status" value="1"/>
</dbReference>
<dbReference type="FunFam" id="3.40.50.300:FF:002136">
    <property type="entry name" value="Small rab-related GTPase"/>
    <property type="match status" value="1"/>
</dbReference>
<evidence type="ECO:0008006" key="8">
    <source>
        <dbReference type="Google" id="ProtNLM"/>
    </source>
</evidence>
<dbReference type="SMART" id="SM00175">
    <property type="entry name" value="RAB"/>
    <property type="match status" value="1"/>
</dbReference>
<gene>
    <name evidence="6" type="ORF">CEUSTIGMA_g9484.t1</name>
</gene>
<proteinExistence type="inferred from homology"/>
<dbReference type="SMART" id="SM00174">
    <property type="entry name" value="RHO"/>
    <property type="match status" value="1"/>
</dbReference>
<comment type="subcellular location">
    <subcellularLocation>
        <location evidence="4">Endomembrane system</location>
        <topology evidence="4">Lipid-anchor</topology>
    </subcellularLocation>
</comment>
<dbReference type="InterPro" id="IPR027417">
    <property type="entry name" value="P-loop_NTPase"/>
</dbReference>
<evidence type="ECO:0000313" key="6">
    <source>
        <dbReference type="EMBL" id="GAX82056.1"/>
    </source>
</evidence>
<dbReference type="SMART" id="SM00176">
    <property type="entry name" value="RAN"/>
    <property type="match status" value="1"/>
</dbReference>
<accession>A0A250XGA1</accession>
<dbReference type="InterPro" id="IPR050227">
    <property type="entry name" value="Rab"/>
</dbReference>
<dbReference type="SMART" id="SM00173">
    <property type="entry name" value="RAS"/>
    <property type="match status" value="1"/>
</dbReference>
<dbReference type="SUPFAM" id="SSF52540">
    <property type="entry name" value="P-loop containing nucleoside triphosphate hydrolases"/>
    <property type="match status" value="1"/>
</dbReference>
<dbReference type="NCBIfam" id="TIGR00231">
    <property type="entry name" value="small_GTP"/>
    <property type="match status" value="1"/>
</dbReference>
<evidence type="ECO:0000256" key="2">
    <source>
        <dbReference type="ARBA" id="ARBA00022741"/>
    </source>
</evidence>
<organism evidence="6 7">
    <name type="scientific">Chlamydomonas eustigma</name>
    <dbReference type="NCBI Taxonomy" id="1157962"/>
    <lineage>
        <taxon>Eukaryota</taxon>
        <taxon>Viridiplantae</taxon>
        <taxon>Chlorophyta</taxon>
        <taxon>core chlorophytes</taxon>
        <taxon>Chlorophyceae</taxon>
        <taxon>CS clade</taxon>
        <taxon>Chlamydomonadales</taxon>
        <taxon>Chlamydomonadaceae</taxon>
        <taxon>Chlamydomonas</taxon>
    </lineage>
</organism>
<dbReference type="Proteomes" id="UP000232323">
    <property type="component" value="Unassembled WGS sequence"/>
</dbReference>
<dbReference type="GO" id="GO:0005525">
    <property type="term" value="F:GTP binding"/>
    <property type="evidence" value="ECO:0007669"/>
    <property type="project" value="UniProtKB-KW"/>
</dbReference>
<evidence type="ECO:0000313" key="7">
    <source>
        <dbReference type="Proteomes" id="UP000232323"/>
    </source>
</evidence>
<evidence type="ECO:0000256" key="4">
    <source>
        <dbReference type="ARBA" id="ARBA00037868"/>
    </source>
</evidence>
<dbReference type="PROSITE" id="PS51421">
    <property type="entry name" value="RAS"/>
    <property type="match status" value="1"/>
</dbReference>
<protein>
    <recommendedName>
        <fullName evidence="8">Ras-related protein Rab-23</fullName>
    </recommendedName>
</protein>
<comment type="similarity">
    <text evidence="1">Belongs to the small GTPase superfamily. Rab family.</text>
</comment>
<keyword evidence="3" id="KW-0342">GTP-binding</keyword>
<dbReference type="Gene3D" id="3.40.50.300">
    <property type="entry name" value="P-loop containing nucleotide triphosphate hydrolases"/>
    <property type="match status" value="1"/>
</dbReference>
<evidence type="ECO:0000256" key="3">
    <source>
        <dbReference type="ARBA" id="ARBA00023134"/>
    </source>
</evidence>
<dbReference type="PRINTS" id="PR00449">
    <property type="entry name" value="RASTRNSFRMNG"/>
</dbReference>
<dbReference type="InterPro" id="IPR001806">
    <property type="entry name" value="Small_GTPase"/>
</dbReference>
<evidence type="ECO:0000256" key="1">
    <source>
        <dbReference type="ARBA" id="ARBA00006270"/>
    </source>
</evidence>
<dbReference type="PANTHER" id="PTHR47977">
    <property type="entry name" value="RAS-RELATED PROTEIN RAB"/>
    <property type="match status" value="1"/>
</dbReference>
<feature type="region of interest" description="Disordered" evidence="5">
    <location>
        <begin position="176"/>
        <end position="237"/>
    </location>
</feature>
<dbReference type="GO" id="GO:0012505">
    <property type="term" value="C:endomembrane system"/>
    <property type="evidence" value="ECO:0007669"/>
    <property type="project" value="UniProtKB-SubCell"/>
</dbReference>
<dbReference type="STRING" id="1157962.A0A250XGA1"/>
<dbReference type="PROSITE" id="PS51419">
    <property type="entry name" value="RAB"/>
    <property type="match status" value="1"/>
</dbReference>
<keyword evidence="2" id="KW-0547">Nucleotide-binding</keyword>
<dbReference type="OrthoDB" id="6585768at2759"/>
<evidence type="ECO:0000256" key="5">
    <source>
        <dbReference type="SAM" id="MobiDB-lite"/>
    </source>
</evidence>
<dbReference type="GO" id="GO:0003924">
    <property type="term" value="F:GTPase activity"/>
    <property type="evidence" value="ECO:0007669"/>
    <property type="project" value="InterPro"/>
</dbReference>
<sequence>MEEDFDRELKVLVVGNGGVGKTSMIRRFAKGIYTDEYKKTIGVDFLEKALFVDELQEEVRFMLWDTAGQEEFDAITRTYYRGAGAAVIAFSTTDRASFDAVAMWKSKVEAECGEIAVALVQNKVDLVDQAVVSATEVETLARKLGLKLYRTCVKEGINVTEVFVYLAELNQRKQQAAQPPVEMLPSKPKVLSAEPAENSITVDSGDNRAQTVDLAPSKKRTKGKKSLKDRMSSCSVA</sequence>
<dbReference type="AlphaFoldDB" id="A0A250XGA1"/>
<feature type="compositionally biased region" description="Polar residues" evidence="5">
    <location>
        <begin position="198"/>
        <end position="210"/>
    </location>
</feature>
<reference evidence="6 7" key="1">
    <citation type="submission" date="2017-08" db="EMBL/GenBank/DDBJ databases">
        <title>Acidophilic green algal genome provides insights into adaptation to an acidic environment.</title>
        <authorList>
            <person name="Hirooka S."/>
            <person name="Hirose Y."/>
            <person name="Kanesaki Y."/>
            <person name="Higuchi S."/>
            <person name="Fujiwara T."/>
            <person name="Onuma R."/>
            <person name="Era A."/>
            <person name="Ohbayashi R."/>
            <person name="Uzuka A."/>
            <person name="Nozaki H."/>
            <person name="Yoshikawa H."/>
            <person name="Miyagishima S.Y."/>
        </authorList>
    </citation>
    <scope>NUCLEOTIDE SEQUENCE [LARGE SCALE GENOMIC DNA]</scope>
    <source>
        <strain evidence="6 7">NIES-2499</strain>
    </source>
</reference>
<dbReference type="InterPro" id="IPR005225">
    <property type="entry name" value="Small_GTP-bd"/>
</dbReference>
<name>A0A250XGA1_9CHLO</name>
<keyword evidence="7" id="KW-1185">Reference proteome</keyword>
<comment type="caution">
    <text evidence="6">The sequence shown here is derived from an EMBL/GenBank/DDBJ whole genome shotgun (WGS) entry which is preliminary data.</text>
</comment>